<dbReference type="Proteomes" id="UP000242246">
    <property type="component" value="Unassembled WGS sequence"/>
</dbReference>
<protein>
    <recommendedName>
        <fullName evidence="3">ClbS/DfsB family four-helix bundle protein</fullName>
    </recommendedName>
</protein>
<dbReference type="EMBL" id="JXJX01000007">
    <property type="protein sequence ID" value="PCS06738.1"/>
    <property type="molecule type" value="Genomic_DNA"/>
</dbReference>
<dbReference type="AlphaFoldDB" id="A0A2A5S012"/>
<organism evidence="1 2">
    <name type="scientific">Pseudolactococcus plantarum</name>
    <dbReference type="NCBI Taxonomy" id="1365"/>
    <lineage>
        <taxon>Bacteria</taxon>
        <taxon>Bacillati</taxon>
        <taxon>Bacillota</taxon>
        <taxon>Bacilli</taxon>
        <taxon>Lactobacillales</taxon>
        <taxon>Streptococcaceae</taxon>
        <taxon>Pseudolactococcus</taxon>
    </lineage>
</organism>
<sequence length="171" mass="19929">MLLSASQESYETMMSLSLKLKHPQQNFSFIVTDKMTQVHWLRDKNLRDVLIHLHEWHLLVLHWIKANQAGQAASFFPTPYNWRTYGGLNQEFVLKHQETSLEQAKVLLAGSHKDMLELIETFSDEALFTKQYFTWTGTTTLGSYFVSSLPSHYDWAIKKMKYQLKADKSIG</sequence>
<dbReference type="InterPro" id="IPR034660">
    <property type="entry name" value="DinB/YfiT-like"/>
</dbReference>
<evidence type="ECO:0008006" key="3">
    <source>
        <dbReference type="Google" id="ProtNLM"/>
    </source>
</evidence>
<accession>A0A2A5S012</accession>
<dbReference type="InterPro" id="IPR012550">
    <property type="entry name" value="DUF1706"/>
</dbReference>
<dbReference type="PANTHER" id="PTHR40658:SF4">
    <property type="entry name" value="HYPOTHETICAL CYTOSOLIC PROTEIN"/>
    <property type="match status" value="1"/>
</dbReference>
<evidence type="ECO:0000313" key="1">
    <source>
        <dbReference type="EMBL" id="PCS06738.1"/>
    </source>
</evidence>
<dbReference type="PIRSF" id="PIRSF031551">
    <property type="entry name" value="DUF1706"/>
    <property type="match status" value="1"/>
</dbReference>
<keyword evidence="2" id="KW-1185">Reference proteome</keyword>
<proteinExistence type="predicted"/>
<dbReference type="Gene3D" id="1.20.120.450">
    <property type="entry name" value="dinb family like domain"/>
    <property type="match status" value="1"/>
</dbReference>
<comment type="caution">
    <text evidence="1">The sequence shown here is derived from an EMBL/GenBank/DDBJ whole genome shotgun (WGS) entry which is preliminary data.</text>
</comment>
<gene>
    <name evidence="1" type="ORF">RU87_GL001591</name>
</gene>
<evidence type="ECO:0000313" key="2">
    <source>
        <dbReference type="Proteomes" id="UP000242246"/>
    </source>
</evidence>
<reference evidence="1 2" key="1">
    <citation type="submission" date="2014-12" db="EMBL/GenBank/DDBJ databases">
        <title>Draft genome sequences of 10 type strains of Lactococcus.</title>
        <authorList>
            <person name="Sun Z."/>
            <person name="Zhong Z."/>
            <person name="Liu W."/>
            <person name="Zhang W."/>
            <person name="Zhang H."/>
        </authorList>
    </citation>
    <scope>NUCLEOTIDE SEQUENCE [LARGE SCALE GENOMIC DNA]</scope>
    <source>
        <strain evidence="1 2">DSM 20686</strain>
    </source>
</reference>
<dbReference type="PANTHER" id="PTHR40658">
    <property type="match status" value="1"/>
</dbReference>
<dbReference type="STRING" id="1348632.GCA_001591745_00978"/>
<dbReference type="Pfam" id="PF08020">
    <property type="entry name" value="DUF1706"/>
    <property type="match status" value="1"/>
</dbReference>
<name>A0A2A5S012_9LACT</name>